<dbReference type="OrthoDB" id="408373at2759"/>
<reference evidence="2" key="1">
    <citation type="submission" date="2020-12" db="EMBL/GenBank/DDBJ databases">
        <title>Metabolic potential, ecology and presence of endohyphal bacteria is reflected in genomic diversity of Mucoromycotina.</title>
        <authorList>
            <person name="Muszewska A."/>
            <person name="Okrasinska A."/>
            <person name="Steczkiewicz K."/>
            <person name="Drgas O."/>
            <person name="Orlowska M."/>
            <person name="Perlinska-Lenart U."/>
            <person name="Aleksandrzak-Piekarczyk T."/>
            <person name="Szatraj K."/>
            <person name="Zielenkiewicz U."/>
            <person name="Pilsyk S."/>
            <person name="Malc E."/>
            <person name="Mieczkowski P."/>
            <person name="Kruszewska J.S."/>
            <person name="Biernat P."/>
            <person name="Pawlowska J."/>
        </authorList>
    </citation>
    <scope>NUCLEOTIDE SEQUENCE</scope>
    <source>
        <strain evidence="2">WA0000017839</strain>
    </source>
</reference>
<dbReference type="GO" id="GO:0046503">
    <property type="term" value="P:glycerolipid catabolic process"/>
    <property type="evidence" value="ECO:0007669"/>
    <property type="project" value="TreeGrafter"/>
</dbReference>
<dbReference type="Pfam" id="PF00561">
    <property type="entry name" value="Abhydrolase_1"/>
    <property type="match status" value="1"/>
</dbReference>
<name>A0A8H7VB43_9FUNG</name>
<dbReference type="PANTHER" id="PTHR43433">
    <property type="entry name" value="HYDROLASE, ALPHA/BETA FOLD FAMILY PROTEIN"/>
    <property type="match status" value="1"/>
</dbReference>
<dbReference type="Proteomes" id="UP000603453">
    <property type="component" value="Unassembled WGS sequence"/>
</dbReference>
<organism evidence="2 3">
    <name type="scientific">Mucor saturninus</name>
    <dbReference type="NCBI Taxonomy" id="64648"/>
    <lineage>
        <taxon>Eukaryota</taxon>
        <taxon>Fungi</taxon>
        <taxon>Fungi incertae sedis</taxon>
        <taxon>Mucoromycota</taxon>
        <taxon>Mucoromycotina</taxon>
        <taxon>Mucoromycetes</taxon>
        <taxon>Mucorales</taxon>
        <taxon>Mucorineae</taxon>
        <taxon>Mucoraceae</taxon>
        <taxon>Mucor</taxon>
    </lineage>
</organism>
<sequence length="277" mass="32229">MSEQYLEVNGANLCYEVEGSGPYIVFVAGGNGGHRLFKRIRDLLVKHFTVVLYDRRGYFRSELTGPQDYTKIVDDNVDDLYSLMKHVTNEKFIIFGISASGPIVFKYLVNYPETVSTMFIHEPFWYLQNYPKTKQVQDFHYLLYRVFHYEDRNASMKLLGKSIFNELDYQILVRNQRNDKTNNWSYWLEHECCEIPFVKLDMDLVNAYKHKLIFLRGEESAGFSISEPGAFIAKILGKDTYPLPGGHIGFYTHSEAFGVDFVNLCQVNSIIKYQPKL</sequence>
<evidence type="ECO:0000259" key="1">
    <source>
        <dbReference type="Pfam" id="PF00561"/>
    </source>
</evidence>
<comment type="caution">
    <text evidence="2">The sequence shown here is derived from an EMBL/GenBank/DDBJ whole genome shotgun (WGS) entry which is preliminary data.</text>
</comment>
<dbReference type="EMBL" id="JAEPRD010000013">
    <property type="protein sequence ID" value="KAG2210023.1"/>
    <property type="molecule type" value="Genomic_DNA"/>
</dbReference>
<dbReference type="SUPFAM" id="SSF53474">
    <property type="entry name" value="alpha/beta-Hydrolases"/>
    <property type="match status" value="1"/>
</dbReference>
<keyword evidence="3" id="KW-1185">Reference proteome</keyword>
<dbReference type="InterPro" id="IPR050471">
    <property type="entry name" value="AB_hydrolase"/>
</dbReference>
<dbReference type="AlphaFoldDB" id="A0A8H7VB43"/>
<dbReference type="InterPro" id="IPR029058">
    <property type="entry name" value="AB_hydrolase_fold"/>
</dbReference>
<proteinExistence type="predicted"/>
<dbReference type="GO" id="GO:0004806">
    <property type="term" value="F:triacylglycerol lipase activity"/>
    <property type="evidence" value="ECO:0007669"/>
    <property type="project" value="TreeGrafter"/>
</dbReference>
<dbReference type="PANTHER" id="PTHR43433:SF5">
    <property type="entry name" value="AB HYDROLASE-1 DOMAIN-CONTAINING PROTEIN"/>
    <property type="match status" value="1"/>
</dbReference>
<dbReference type="InterPro" id="IPR000073">
    <property type="entry name" value="AB_hydrolase_1"/>
</dbReference>
<accession>A0A8H7VB43</accession>
<evidence type="ECO:0000313" key="2">
    <source>
        <dbReference type="EMBL" id="KAG2210023.1"/>
    </source>
</evidence>
<protein>
    <recommendedName>
        <fullName evidence="1">AB hydrolase-1 domain-containing protein</fullName>
    </recommendedName>
</protein>
<dbReference type="Gene3D" id="3.40.50.1820">
    <property type="entry name" value="alpha/beta hydrolase"/>
    <property type="match status" value="1"/>
</dbReference>
<feature type="domain" description="AB hydrolase-1" evidence="1">
    <location>
        <begin position="23"/>
        <end position="125"/>
    </location>
</feature>
<gene>
    <name evidence="2" type="ORF">INT47_003459</name>
</gene>
<evidence type="ECO:0000313" key="3">
    <source>
        <dbReference type="Proteomes" id="UP000603453"/>
    </source>
</evidence>